<feature type="compositionally biased region" description="Basic and acidic residues" evidence="8">
    <location>
        <begin position="79"/>
        <end position="91"/>
    </location>
</feature>
<keyword evidence="4" id="KW-0524">Neurogenesis</keyword>
<dbReference type="OrthoDB" id="6161578at2759"/>
<dbReference type="GO" id="GO:0046982">
    <property type="term" value="F:protein heterodimerization activity"/>
    <property type="evidence" value="ECO:0007669"/>
    <property type="project" value="UniProtKB-ARBA"/>
</dbReference>
<dbReference type="PROSITE" id="PS50888">
    <property type="entry name" value="BHLH"/>
    <property type="match status" value="1"/>
</dbReference>
<gene>
    <name evidence="10" type="ORF">HERILL_LOCUS10640</name>
</gene>
<dbReference type="EMBL" id="LR899012">
    <property type="protein sequence ID" value="CAD7087969.1"/>
    <property type="molecule type" value="Genomic_DNA"/>
</dbReference>
<evidence type="ECO:0000256" key="1">
    <source>
        <dbReference type="ARBA" id="ARBA00004123"/>
    </source>
</evidence>
<evidence type="ECO:0000256" key="8">
    <source>
        <dbReference type="SAM" id="MobiDB-lite"/>
    </source>
</evidence>
<accession>A0A7R8UXW2</accession>
<dbReference type="InParanoid" id="A0A7R8UXW2"/>
<feature type="region of interest" description="Disordered" evidence="8">
    <location>
        <begin position="79"/>
        <end position="115"/>
    </location>
</feature>
<evidence type="ECO:0000313" key="10">
    <source>
        <dbReference type="EMBL" id="CAD7087969.1"/>
    </source>
</evidence>
<dbReference type="Pfam" id="PF00010">
    <property type="entry name" value="HLH"/>
    <property type="match status" value="1"/>
</dbReference>
<proteinExistence type="predicted"/>
<dbReference type="AlphaFoldDB" id="A0A7R8UXW2"/>
<dbReference type="InterPro" id="IPR011598">
    <property type="entry name" value="bHLH_dom"/>
</dbReference>
<keyword evidence="7" id="KW-0539">Nucleus</keyword>
<dbReference type="SMART" id="SM00353">
    <property type="entry name" value="HLH"/>
    <property type="match status" value="1"/>
</dbReference>
<dbReference type="GO" id="GO:0016360">
    <property type="term" value="P:sensory organ precursor cell fate determination"/>
    <property type="evidence" value="ECO:0007669"/>
    <property type="project" value="UniProtKB-ARBA"/>
</dbReference>
<dbReference type="GO" id="GO:0000981">
    <property type="term" value="F:DNA-binding transcription factor activity, RNA polymerase II-specific"/>
    <property type="evidence" value="ECO:0007669"/>
    <property type="project" value="TreeGrafter"/>
</dbReference>
<evidence type="ECO:0000313" key="11">
    <source>
        <dbReference type="Proteomes" id="UP000594454"/>
    </source>
</evidence>
<dbReference type="PANTHER" id="PTHR19290">
    <property type="entry name" value="BASIC HELIX-LOOP-HELIX PROTEIN NEUROGENIN-RELATED"/>
    <property type="match status" value="1"/>
</dbReference>
<sequence length="195" mass="22449">MTRMNVTPYQNYGTTPVSDFLYGAQSSSDDNSFIFSNGSPYTYDRSCFSGYPSVWPTISPFVTNSTHCSPSCDCDLRENSYKSKDNDTDMKTRRKSKGRANTESSCRPKKPPTTNPVVLRRRRLAANARERRRMNGLNEAFDRLRKVIPTLESDQKLSKFETLQMAQTYILALCDLLEKEEDRDHSYVVFEKFQS</sequence>
<organism evidence="10 11">
    <name type="scientific">Hermetia illucens</name>
    <name type="common">Black soldier fly</name>
    <dbReference type="NCBI Taxonomy" id="343691"/>
    <lineage>
        <taxon>Eukaryota</taxon>
        <taxon>Metazoa</taxon>
        <taxon>Ecdysozoa</taxon>
        <taxon>Arthropoda</taxon>
        <taxon>Hexapoda</taxon>
        <taxon>Insecta</taxon>
        <taxon>Pterygota</taxon>
        <taxon>Neoptera</taxon>
        <taxon>Endopterygota</taxon>
        <taxon>Diptera</taxon>
        <taxon>Brachycera</taxon>
        <taxon>Stratiomyomorpha</taxon>
        <taxon>Stratiomyidae</taxon>
        <taxon>Hermetiinae</taxon>
        <taxon>Hermetia</taxon>
    </lineage>
</organism>
<keyword evidence="6" id="KW-0804">Transcription</keyword>
<dbReference type="SUPFAM" id="SSF47459">
    <property type="entry name" value="HLH, helix-loop-helix DNA-binding domain"/>
    <property type="match status" value="1"/>
</dbReference>
<keyword evidence="5" id="KW-0805">Transcription regulation</keyword>
<evidence type="ECO:0000256" key="5">
    <source>
        <dbReference type="ARBA" id="ARBA00023015"/>
    </source>
</evidence>
<evidence type="ECO:0000259" key="9">
    <source>
        <dbReference type="PROSITE" id="PS50888"/>
    </source>
</evidence>
<feature type="domain" description="BHLH" evidence="9">
    <location>
        <begin position="121"/>
        <end position="173"/>
    </location>
</feature>
<name>A0A7R8UXW2_HERIL</name>
<dbReference type="FunFam" id="4.10.280.10:FF:000025">
    <property type="entry name" value="protein atonal homolog 7"/>
    <property type="match status" value="1"/>
</dbReference>
<evidence type="ECO:0000256" key="2">
    <source>
        <dbReference type="ARBA" id="ARBA00022473"/>
    </source>
</evidence>
<dbReference type="GO" id="GO:0045944">
    <property type="term" value="P:positive regulation of transcription by RNA polymerase II"/>
    <property type="evidence" value="ECO:0007669"/>
    <property type="project" value="TreeGrafter"/>
</dbReference>
<evidence type="ECO:0000256" key="4">
    <source>
        <dbReference type="ARBA" id="ARBA00022902"/>
    </source>
</evidence>
<dbReference type="GO" id="GO:0070888">
    <property type="term" value="F:E-box binding"/>
    <property type="evidence" value="ECO:0007669"/>
    <property type="project" value="TreeGrafter"/>
</dbReference>
<evidence type="ECO:0000256" key="3">
    <source>
        <dbReference type="ARBA" id="ARBA00022782"/>
    </source>
</evidence>
<dbReference type="GO" id="GO:0005634">
    <property type="term" value="C:nucleus"/>
    <property type="evidence" value="ECO:0007669"/>
    <property type="project" value="UniProtKB-SubCell"/>
</dbReference>
<keyword evidence="11" id="KW-1185">Reference proteome</keyword>
<keyword evidence="3" id="KW-0221">Differentiation</keyword>
<comment type="subcellular location">
    <subcellularLocation>
        <location evidence="1">Nucleus</location>
    </subcellularLocation>
</comment>
<dbReference type="InterPro" id="IPR050359">
    <property type="entry name" value="bHLH_transcription_factors"/>
</dbReference>
<dbReference type="GO" id="GO:0061564">
    <property type="term" value="P:axon development"/>
    <property type="evidence" value="ECO:0007669"/>
    <property type="project" value="TreeGrafter"/>
</dbReference>
<reference evidence="10 11" key="1">
    <citation type="submission" date="2020-11" db="EMBL/GenBank/DDBJ databases">
        <authorList>
            <person name="Wallbank WR R."/>
            <person name="Pardo Diaz C."/>
            <person name="Kozak K."/>
            <person name="Martin S."/>
            <person name="Jiggins C."/>
            <person name="Moest M."/>
            <person name="Warren A I."/>
            <person name="Generalovic N T."/>
            <person name="Byers J.R.P. K."/>
            <person name="Montejo-Kovacevich G."/>
            <person name="Yen C E."/>
        </authorList>
    </citation>
    <scope>NUCLEOTIDE SEQUENCE [LARGE SCALE GENOMIC DNA]</scope>
</reference>
<evidence type="ECO:0000256" key="6">
    <source>
        <dbReference type="ARBA" id="ARBA00023163"/>
    </source>
</evidence>
<dbReference type="InterPro" id="IPR036638">
    <property type="entry name" value="HLH_DNA-bd_sf"/>
</dbReference>
<keyword evidence="2" id="KW-0217">Developmental protein</keyword>
<dbReference type="Proteomes" id="UP000594454">
    <property type="component" value="Chromosome 4"/>
</dbReference>
<dbReference type="PANTHER" id="PTHR19290:SF162">
    <property type="entry name" value="TRANSCRIPTION FACTOR ATOH7"/>
    <property type="match status" value="1"/>
</dbReference>
<evidence type="ECO:0000256" key="7">
    <source>
        <dbReference type="ARBA" id="ARBA00023242"/>
    </source>
</evidence>
<dbReference type="Gene3D" id="4.10.280.10">
    <property type="entry name" value="Helix-loop-helix DNA-binding domain"/>
    <property type="match status" value="1"/>
</dbReference>
<protein>
    <recommendedName>
        <fullName evidence="9">BHLH domain-containing protein</fullName>
    </recommendedName>
</protein>